<proteinExistence type="predicted"/>
<dbReference type="EMBL" id="FZNY01000001">
    <property type="protein sequence ID" value="SNR41048.1"/>
    <property type="molecule type" value="Genomic_DNA"/>
</dbReference>
<accession>A0A238W3H0</accession>
<protein>
    <submittedName>
        <fullName evidence="2">Uncharacterized protein</fullName>
    </submittedName>
</protein>
<dbReference type="Proteomes" id="UP000198379">
    <property type="component" value="Unassembled WGS sequence"/>
</dbReference>
<keyword evidence="1" id="KW-1133">Transmembrane helix</keyword>
<organism evidence="2 3">
    <name type="scientific">Dokdonia pacifica</name>
    <dbReference type="NCBI Taxonomy" id="1627892"/>
    <lineage>
        <taxon>Bacteria</taxon>
        <taxon>Pseudomonadati</taxon>
        <taxon>Bacteroidota</taxon>
        <taxon>Flavobacteriia</taxon>
        <taxon>Flavobacteriales</taxon>
        <taxon>Flavobacteriaceae</taxon>
        <taxon>Dokdonia</taxon>
    </lineage>
</organism>
<dbReference type="OrthoDB" id="826809at2"/>
<evidence type="ECO:0000256" key="1">
    <source>
        <dbReference type="SAM" id="Phobius"/>
    </source>
</evidence>
<evidence type="ECO:0000313" key="3">
    <source>
        <dbReference type="Proteomes" id="UP000198379"/>
    </source>
</evidence>
<feature type="transmembrane region" description="Helical" evidence="1">
    <location>
        <begin position="41"/>
        <end position="58"/>
    </location>
</feature>
<evidence type="ECO:0000313" key="2">
    <source>
        <dbReference type="EMBL" id="SNR41048.1"/>
    </source>
</evidence>
<sequence length="108" mass="12375">MNTENQDIKSFFEDMRKEDSKHTIPEFEEVFPEKKTSKLRYLLPIGIAASLLLGFGVWTKNPKTTEQEEALVITIENQESTTETLLLEDPSVFSWESSTASLINDFND</sequence>
<reference evidence="2 3" key="1">
    <citation type="submission" date="2017-06" db="EMBL/GenBank/DDBJ databases">
        <authorList>
            <person name="Kim H.J."/>
            <person name="Triplett B.A."/>
        </authorList>
    </citation>
    <scope>NUCLEOTIDE SEQUENCE [LARGE SCALE GENOMIC DNA]</scope>
    <source>
        <strain evidence="2 3">DSM 25597</strain>
    </source>
</reference>
<gene>
    <name evidence="2" type="ORF">SAMN06265376_101653</name>
</gene>
<name>A0A238W3H0_9FLAO</name>
<keyword evidence="1" id="KW-0812">Transmembrane</keyword>
<keyword evidence="3" id="KW-1185">Reference proteome</keyword>
<keyword evidence="1" id="KW-0472">Membrane</keyword>
<dbReference type="RefSeq" id="WP_089369980.1">
    <property type="nucleotide sequence ID" value="NZ_BMEP01000002.1"/>
</dbReference>
<dbReference type="AlphaFoldDB" id="A0A238W3H0"/>